<feature type="region of interest" description="Disordered" evidence="8">
    <location>
        <begin position="63"/>
        <end position="84"/>
    </location>
</feature>
<feature type="transmembrane region" description="Helical" evidence="9">
    <location>
        <begin position="20"/>
        <end position="40"/>
    </location>
</feature>
<dbReference type="PANTHER" id="PTHR30329">
    <property type="entry name" value="STATOR ELEMENT OF FLAGELLAR MOTOR COMPLEX"/>
    <property type="match status" value="1"/>
</dbReference>
<evidence type="ECO:0000256" key="8">
    <source>
        <dbReference type="SAM" id="MobiDB-lite"/>
    </source>
</evidence>
<feature type="domain" description="OmpA-like" evidence="10">
    <location>
        <begin position="133"/>
        <end position="255"/>
    </location>
</feature>
<dbReference type="InterPro" id="IPR025713">
    <property type="entry name" value="MotB-like_N_dom"/>
</dbReference>
<protein>
    <submittedName>
        <fullName evidence="11">Motility protein B</fullName>
    </submittedName>
</protein>
<dbReference type="InterPro" id="IPR036737">
    <property type="entry name" value="OmpA-like_sf"/>
</dbReference>
<dbReference type="EMBL" id="FMJE01000003">
    <property type="protein sequence ID" value="SCM80981.1"/>
    <property type="molecule type" value="Genomic_DNA"/>
</dbReference>
<dbReference type="GO" id="GO:0005886">
    <property type="term" value="C:plasma membrane"/>
    <property type="evidence" value="ECO:0007669"/>
    <property type="project" value="UniProtKB-SubCell"/>
</dbReference>
<keyword evidence="5 9" id="KW-1133">Transmembrane helix</keyword>
<dbReference type="PROSITE" id="PS51123">
    <property type="entry name" value="OMPA_2"/>
    <property type="match status" value="1"/>
</dbReference>
<dbReference type="InterPro" id="IPR050330">
    <property type="entry name" value="Bact_OuterMem_StrucFunc"/>
</dbReference>
<gene>
    <name evidence="11" type="primary">motB</name>
    <name evidence="11" type="ORF">KL86SPO_31160</name>
</gene>
<dbReference type="Pfam" id="PF13677">
    <property type="entry name" value="MotB_plug"/>
    <property type="match status" value="1"/>
</dbReference>
<evidence type="ECO:0000313" key="11">
    <source>
        <dbReference type="EMBL" id="SCM80981.1"/>
    </source>
</evidence>
<dbReference type="AlphaFoldDB" id="A0A212LU07"/>
<comment type="similarity">
    <text evidence="2">Belongs to the MotB family.</text>
</comment>
<evidence type="ECO:0000256" key="6">
    <source>
        <dbReference type="ARBA" id="ARBA00023136"/>
    </source>
</evidence>
<evidence type="ECO:0000259" key="10">
    <source>
        <dbReference type="PROSITE" id="PS51123"/>
    </source>
</evidence>
<keyword evidence="4 9" id="KW-0812">Transmembrane</keyword>
<dbReference type="CDD" id="cd07185">
    <property type="entry name" value="OmpA_C-like"/>
    <property type="match status" value="1"/>
</dbReference>
<keyword evidence="3" id="KW-1003">Cell membrane</keyword>
<evidence type="ECO:0000256" key="3">
    <source>
        <dbReference type="ARBA" id="ARBA00022475"/>
    </source>
</evidence>
<dbReference type="SUPFAM" id="SSF103088">
    <property type="entry name" value="OmpA-like"/>
    <property type="match status" value="1"/>
</dbReference>
<evidence type="ECO:0000256" key="7">
    <source>
        <dbReference type="PROSITE-ProRule" id="PRU00473"/>
    </source>
</evidence>
<evidence type="ECO:0000256" key="9">
    <source>
        <dbReference type="SAM" id="Phobius"/>
    </source>
</evidence>
<dbReference type="PANTHER" id="PTHR30329:SF21">
    <property type="entry name" value="LIPOPROTEIN YIAD-RELATED"/>
    <property type="match status" value="1"/>
</dbReference>
<dbReference type="RefSeq" id="WP_075754150.1">
    <property type="nucleotide sequence ID" value="NZ_LT608335.1"/>
</dbReference>
<accession>A0A212LU07</accession>
<evidence type="ECO:0000256" key="1">
    <source>
        <dbReference type="ARBA" id="ARBA00004162"/>
    </source>
</evidence>
<keyword evidence="6 7" id="KW-0472">Membrane</keyword>
<evidence type="ECO:0000256" key="4">
    <source>
        <dbReference type="ARBA" id="ARBA00022692"/>
    </source>
</evidence>
<evidence type="ECO:0000256" key="5">
    <source>
        <dbReference type="ARBA" id="ARBA00022989"/>
    </source>
</evidence>
<name>A0A212LU07_9FIRM</name>
<proteinExistence type="inferred from homology"/>
<evidence type="ECO:0000256" key="2">
    <source>
        <dbReference type="ARBA" id="ARBA00008914"/>
    </source>
</evidence>
<reference evidence="11" key="1">
    <citation type="submission" date="2016-08" db="EMBL/GenBank/DDBJ databases">
        <authorList>
            <person name="Seilhamer J.J."/>
        </authorList>
    </citation>
    <scope>NUCLEOTIDE SEQUENCE</scope>
    <source>
        <strain evidence="11">86</strain>
    </source>
</reference>
<dbReference type="Gene3D" id="3.30.1330.60">
    <property type="entry name" value="OmpA-like domain"/>
    <property type="match status" value="1"/>
</dbReference>
<organism evidence="11">
    <name type="scientific">uncultured Sporomusa sp</name>
    <dbReference type="NCBI Taxonomy" id="307249"/>
    <lineage>
        <taxon>Bacteria</taxon>
        <taxon>Bacillati</taxon>
        <taxon>Bacillota</taxon>
        <taxon>Negativicutes</taxon>
        <taxon>Selenomonadales</taxon>
        <taxon>Sporomusaceae</taxon>
        <taxon>Sporomusa</taxon>
        <taxon>environmental samples</taxon>
    </lineage>
</organism>
<sequence length="257" mass="28856">MARKIKKEHHEEHADETWLVPYSDILTLLLALFIVLFASAQVDQKKFDQLKASFSIAFSGSPALLENPRPTQPESSSPNPPVPHLPTIMEALQGTNEKAYMQETVQLIELKKTLDQYIADNGLGGDLTTTLTDDGLVIRIQDTALFPSGSADLRPESRRFGTHIAKLLTPLTQKVTVSGHTDNLPINTREFPSNWELSSRRAVNFMRFLMAEETGLRPERFSATGYGEYRPVAGNNTSEGRSANRRVEVFIQRNYRL</sequence>
<comment type="subcellular location">
    <subcellularLocation>
        <location evidence="1">Cell membrane</location>
        <topology evidence="1">Single-pass membrane protein</topology>
    </subcellularLocation>
</comment>
<dbReference type="Pfam" id="PF00691">
    <property type="entry name" value="OmpA"/>
    <property type="match status" value="1"/>
</dbReference>
<dbReference type="InterPro" id="IPR006665">
    <property type="entry name" value="OmpA-like"/>
</dbReference>